<dbReference type="Proteomes" id="UP000568158">
    <property type="component" value="Unassembled WGS sequence"/>
</dbReference>
<reference evidence="3 6" key="2">
    <citation type="journal article" date="2020" name="Appl. Microbiol. Biotechnol.">
        <title>Targeted gene deletion in Brettanomyces bruxellensis with an expression-free CRISPR-Cas9 system.</title>
        <authorList>
            <person name="Varela C."/>
            <person name="Bartel C."/>
            <person name="Onetto C."/>
            <person name="Borneman A."/>
        </authorList>
    </citation>
    <scope>NUCLEOTIDE SEQUENCE [LARGE SCALE GENOMIC DNA]</scope>
    <source>
        <strain evidence="3 6">AWRI1613</strain>
    </source>
</reference>
<dbReference type="EMBL" id="CABFWN010000003">
    <property type="protein sequence ID" value="VUG18097.1"/>
    <property type="molecule type" value="Genomic_DNA"/>
</dbReference>
<evidence type="ECO:0000256" key="2">
    <source>
        <dbReference type="SAM" id="MobiDB-lite"/>
    </source>
</evidence>
<evidence type="ECO:0000313" key="3">
    <source>
        <dbReference type="EMBL" id="KAF6006357.1"/>
    </source>
</evidence>
<feature type="region of interest" description="Disordered" evidence="2">
    <location>
        <begin position="203"/>
        <end position="231"/>
    </location>
</feature>
<sequence length="338" mass="36999">MDSVAMNGTVDTAACTPNTLDSVFSDNQSRSNGSSSVSPDSRYSYTPTESLDSYTTSKALPPENCFFADGVDAELARMANDLTQEENLSRGVTSQPAMAVSATIPEPLSKPTPLLLPSFISSYLSEFPADNAPSTNDKASQNFSTQINSSIPGAIFHNNHDVVGPAVPCCEQSVQRDPKLHADGIPVTLKLQNATVVKSLKRTLSNQGDANPLKRSCRHPYSGKEEPTKATDNEKVLKPTQHNTTKLIEHDGGLEKCFFVLKQNYLSLCSEYNNLLTDYNDTQGEKKRLKAQNMELKGLMDGLLHELNVLRSQKRRENRNVSNGILSEKLLIDMNADS</sequence>
<proteinExistence type="predicted"/>
<keyword evidence="5" id="KW-1185">Reference proteome</keyword>
<feature type="compositionally biased region" description="Polar residues" evidence="2">
    <location>
        <begin position="45"/>
        <end position="56"/>
    </location>
</feature>
<feature type="compositionally biased region" description="Basic and acidic residues" evidence="2">
    <location>
        <begin position="222"/>
        <end position="231"/>
    </location>
</feature>
<feature type="compositionally biased region" description="Polar residues" evidence="2">
    <location>
        <begin position="15"/>
        <end position="24"/>
    </location>
</feature>
<feature type="region of interest" description="Disordered" evidence="2">
    <location>
        <begin position="1"/>
        <end position="56"/>
    </location>
</feature>
<gene>
    <name evidence="4" type="ORF">DEBR0S3_02212G</name>
    <name evidence="3" type="ORF">HII12_005102</name>
</gene>
<accession>A0A7D9CXB0</accession>
<dbReference type="AlphaFoldDB" id="A0A7D9CXB0"/>
<organism evidence="4 5">
    <name type="scientific">Dekkera bruxellensis</name>
    <name type="common">Brettanomyces custersii</name>
    <dbReference type="NCBI Taxonomy" id="5007"/>
    <lineage>
        <taxon>Eukaryota</taxon>
        <taxon>Fungi</taxon>
        <taxon>Dikarya</taxon>
        <taxon>Ascomycota</taxon>
        <taxon>Saccharomycotina</taxon>
        <taxon>Pichiomycetes</taxon>
        <taxon>Pichiales</taxon>
        <taxon>Pichiaceae</taxon>
        <taxon>Brettanomyces</taxon>
    </lineage>
</organism>
<name>A0A7D9CXB0_DEKBR</name>
<evidence type="ECO:0000313" key="6">
    <source>
        <dbReference type="Proteomes" id="UP000568158"/>
    </source>
</evidence>
<feature type="coiled-coil region" evidence="1">
    <location>
        <begin position="272"/>
        <end position="320"/>
    </location>
</feature>
<dbReference type="Gene3D" id="1.20.5.400">
    <property type="match status" value="1"/>
</dbReference>
<reference evidence="4 5" key="1">
    <citation type="submission" date="2019-07" db="EMBL/GenBank/DDBJ databases">
        <authorList>
            <person name="Friedrich A."/>
            <person name="Schacherer J."/>
        </authorList>
    </citation>
    <scope>NUCLEOTIDE SEQUENCE [LARGE SCALE GENOMIC DNA]</scope>
</reference>
<feature type="compositionally biased region" description="Low complexity" evidence="2">
    <location>
        <begin position="25"/>
        <end position="44"/>
    </location>
</feature>
<dbReference type="Proteomes" id="UP000478008">
    <property type="component" value="Unassembled WGS sequence"/>
</dbReference>
<protein>
    <submittedName>
        <fullName evidence="4">DEBR0S3_02212g1_1</fullName>
    </submittedName>
</protein>
<keyword evidence="1" id="KW-0175">Coiled coil</keyword>
<dbReference type="EMBL" id="JABCYN010000053">
    <property type="protein sequence ID" value="KAF6006357.1"/>
    <property type="molecule type" value="Genomic_DNA"/>
</dbReference>
<evidence type="ECO:0000313" key="4">
    <source>
        <dbReference type="EMBL" id="VUG18097.1"/>
    </source>
</evidence>
<evidence type="ECO:0000313" key="5">
    <source>
        <dbReference type="Proteomes" id="UP000478008"/>
    </source>
</evidence>
<evidence type="ECO:0000256" key="1">
    <source>
        <dbReference type="SAM" id="Coils"/>
    </source>
</evidence>